<gene>
    <name evidence="1" type="ORF">GCM10022211_05640</name>
</gene>
<dbReference type="Proteomes" id="UP001501310">
    <property type="component" value="Unassembled WGS sequence"/>
</dbReference>
<comment type="caution">
    <text evidence="1">The sequence shown here is derived from an EMBL/GenBank/DDBJ whole genome shotgun (WGS) entry which is preliminary data.</text>
</comment>
<reference evidence="2" key="1">
    <citation type="journal article" date="2019" name="Int. J. Syst. Evol. Microbiol.">
        <title>The Global Catalogue of Microorganisms (GCM) 10K type strain sequencing project: providing services to taxonomists for standard genome sequencing and annotation.</title>
        <authorList>
            <consortium name="The Broad Institute Genomics Platform"/>
            <consortium name="The Broad Institute Genome Sequencing Center for Infectious Disease"/>
            <person name="Wu L."/>
            <person name="Ma J."/>
        </authorList>
    </citation>
    <scope>NUCLEOTIDE SEQUENCE [LARGE SCALE GENOMIC DNA]</scope>
    <source>
        <strain evidence="2">JCM 16603</strain>
    </source>
</reference>
<accession>A0ABP7RKC8</accession>
<name>A0ABP7RKC8_9SPHN</name>
<evidence type="ECO:0000313" key="1">
    <source>
        <dbReference type="EMBL" id="GAA3998749.1"/>
    </source>
</evidence>
<proteinExistence type="predicted"/>
<organism evidence="1 2">
    <name type="scientific">Sphingomonas humi</name>
    <dbReference type="NCBI Taxonomy" id="335630"/>
    <lineage>
        <taxon>Bacteria</taxon>
        <taxon>Pseudomonadati</taxon>
        <taxon>Pseudomonadota</taxon>
        <taxon>Alphaproteobacteria</taxon>
        <taxon>Sphingomonadales</taxon>
        <taxon>Sphingomonadaceae</taxon>
        <taxon>Sphingomonas</taxon>
    </lineage>
</organism>
<evidence type="ECO:0000313" key="2">
    <source>
        <dbReference type="Proteomes" id="UP001501310"/>
    </source>
</evidence>
<dbReference type="EMBL" id="BAAAZD010000001">
    <property type="protein sequence ID" value="GAA3998749.1"/>
    <property type="molecule type" value="Genomic_DNA"/>
</dbReference>
<protein>
    <recommendedName>
        <fullName evidence="3">DUF1491 family protein</fullName>
    </recommendedName>
</protein>
<dbReference type="Gene3D" id="3.40.1530.20">
    <property type="entry name" value="Protein of unknown function (DUF1491)"/>
    <property type="match status" value="1"/>
</dbReference>
<dbReference type="RefSeq" id="WP_344708641.1">
    <property type="nucleotide sequence ID" value="NZ_BAAAZD010000001.1"/>
</dbReference>
<evidence type="ECO:0008006" key="3">
    <source>
        <dbReference type="Google" id="ProtNLM"/>
    </source>
</evidence>
<dbReference type="Pfam" id="PF07372">
    <property type="entry name" value="DUF1491"/>
    <property type="match status" value="1"/>
</dbReference>
<keyword evidence="2" id="KW-1185">Reference proteome</keyword>
<dbReference type="InterPro" id="IPR009964">
    <property type="entry name" value="DUF1491"/>
</dbReference>
<sequence length="108" mass="11956">MSDPRLAAGIEASALLARARDLGGFGTVLCRGDAERGSLLLVVAERGKAAFLLQRLLQRSGDYAWESRRIADQESLEQQLAKARDRDPDLWLIELDVPSAERFIAEMT</sequence>